<keyword evidence="2" id="KW-1185">Reference proteome</keyword>
<proteinExistence type="predicted"/>
<dbReference type="HOGENOM" id="CLU_2068893_0_0_6"/>
<gene>
    <name evidence="1" type="ordered locus">CJA_2500</name>
</gene>
<sequence>MEIYVDIKFTSPEKDTDFWVQLAEGLCDHKRGAWLEEQFDRFGEQASALITEIMDECDKSNAGGEALIFESWEQDGNQFETCVNGGWIIFDLLPKIRELLELCGVQDLYMDNPEDSEW</sequence>
<protein>
    <submittedName>
        <fullName evidence="1">Uncharacterized protein</fullName>
    </submittedName>
</protein>
<reference evidence="1 2" key="1">
    <citation type="journal article" date="2008" name="J. Bacteriol.">
        <title>Insights into plant cell wall degradation from the genome sequence of the soil bacterium Cellvibrio japonicus.</title>
        <authorList>
            <person name="Deboy R.T."/>
            <person name="Mongodin E.F."/>
            <person name="Fouts D.E."/>
            <person name="Tailford L.E."/>
            <person name="Khouri H."/>
            <person name="Emerson J.B."/>
            <person name="Mohamoud Y."/>
            <person name="Watkins K."/>
            <person name="Henrissat B."/>
            <person name="Gilbert H.J."/>
            <person name="Nelson K.E."/>
        </authorList>
    </citation>
    <scope>NUCLEOTIDE SEQUENCE [LARGE SCALE GENOMIC DNA]</scope>
    <source>
        <strain evidence="1 2">Ueda107</strain>
    </source>
</reference>
<dbReference type="RefSeq" id="WP_012488097.1">
    <property type="nucleotide sequence ID" value="NC_010995.1"/>
</dbReference>
<name>B3PKY7_CELJU</name>
<dbReference type="KEGG" id="cja:CJA_2500"/>
<accession>B3PKY7</accession>
<evidence type="ECO:0000313" key="2">
    <source>
        <dbReference type="Proteomes" id="UP000001036"/>
    </source>
</evidence>
<dbReference type="EMBL" id="CP000934">
    <property type="protein sequence ID" value="ACE84900.1"/>
    <property type="molecule type" value="Genomic_DNA"/>
</dbReference>
<dbReference type="STRING" id="498211.CJA_2500"/>
<organism evidence="1 2">
    <name type="scientific">Cellvibrio japonicus (strain Ueda107)</name>
    <name type="common">Pseudomonas fluorescens subsp. cellulosa</name>
    <dbReference type="NCBI Taxonomy" id="498211"/>
    <lineage>
        <taxon>Bacteria</taxon>
        <taxon>Pseudomonadati</taxon>
        <taxon>Pseudomonadota</taxon>
        <taxon>Gammaproteobacteria</taxon>
        <taxon>Cellvibrionales</taxon>
        <taxon>Cellvibrionaceae</taxon>
        <taxon>Cellvibrio</taxon>
    </lineage>
</organism>
<dbReference type="AlphaFoldDB" id="B3PKY7"/>
<evidence type="ECO:0000313" key="1">
    <source>
        <dbReference type="EMBL" id="ACE84900.1"/>
    </source>
</evidence>
<dbReference type="Proteomes" id="UP000001036">
    <property type="component" value="Chromosome"/>
</dbReference>